<dbReference type="RefSeq" id="WP_138641040.1">
    <property type="nucleotide sequence ID" value="NZ_VCKZ01000404.1"/>
</dbReference>
<dbReference type="EMBL" id="VCKZ01000404">
    <property type="protein sequence ID" value="TMR28960.1"/>
    <property type="molecule type" value="Genomic_DNA"/>
</dbReference>
<protein>
    <submittedName>
        <fullName evidence="2">Uncharacterized protein</fullName>
    </submittedName>
</protein>
<dbReference type="AlphaFoldDB" id="A0A5S4GRD0"/>
<name>A0A5S4GRD0_9ACTN</name>
<keyword evidence="1" id="KW-0812">Transmembrane</keyword>
<sequence>MRLRHRKQKLSSPPTLRSLRPTAVICGGLAVGTLALFVPAITGPVSVAATTVVAVLTVTGRAGRDETDSTRR</sequence>
<evidence type="ECO:0000313" key="2">
    <source>
        <dbReference type="EMBL" id="TMR28960.1"/>
    </source>
</evidence>
<reference evidence="2 3" key="1">
    <citation type="submission" date="2019-05" db="EMBL/GenBank/DDBJ databases">
        <title>Draft genome sequence of Actinomadura geliboluensis A8036.</title>
        <authorList>
            <person name="Saricaoglu S."/>
            <person name="Isik K."/>
        </authorList>
    </citation>
    <scope>NUCLEOTIDE SEQUENCE [LARGE SCALE GENOMIC DNA]</scope>
    <source>
        <strain evidence="2 3">A8036</strain>
    </source>
</reference>
<organism evidence="2 3">
    <name type="scientific">Actinomadura geliboluensis</name>
    <dbReference type="NCBI Taxonomy" id="882440"/>
    <lineage>
        <taxon>Bacteria</taxon>
        <taxon>Bacillati</taxon>
        <taxon>Actinomycetota</taxon>
        <taxon>Actinomycetes</taxon>
        <taxon>Streptosporangiales</taxon>
        <taxon>Thermomonosporaceae</taxon>
        <taxon>Actinomadura</taxon>
    </lineage>
</organism>
<gene>
    <name evidence="2" type="ORF">ETD96_36525</name>
</gene>
<comment type="caution">
    <text evidence="2">The sequence shown here is derived from an EMBL/GenBank/DDBJ whole genome shotgun (WGS) entry which is preliminary data.</text>
</comment>
<dbReference type="Proteomes" id="UP000305238">
    <property type="component" value="Unassembled WGS sequence"/>
</dbReference>
<keyword evidence="1" id="KW-1133">Transmembrane helix</keyword>
<feature type="transmembrane region" description="Helical" evidence="1">
    <location>
        <begin position="21"/>
        <end position="41"/>
    </location>
</feature>
<evidence type="ECO:0000313" key="3">
    <source>
        <dbReference type="Proteomes" id="UP000305238"/>
    </source>
</evidence>
<evidence type="ECO:0000256" key="1">
    <source>
        <dbReference type="SAM" id="Phobius"/>
    </source>
</evidence>
<keyword evidence="1" id="KW-0472">Membrane</keyword>
<keyword evidence="3" id="KW-1185">Reference proteome</keyword>
<accession>A0A5S4GRD0</accession>
<proteinExistence type="predicted"/>